<dbReference type="PANTHER" id="PTHR41248:SF1">
    <property type="entry name" value="NORD PROTEIN"/>
    <property type="match status" value="1"/>
</dbReference>
<accession>A0A7W8CNC4</accession>
<evidence type="ECO:0000259" key="2">
    <source>
        <dbReference type="SMART" id="SM00327"/>
    </source>
</evidence>
<dbReference type="InterPro" id="IPR051928">
    <property type="entry name" value="NorD/CobT"/>
</dbReference>
<dbReference type="SUPFAM" id="SSF53300">
    <property type="entry name" value="vWA-like"/>
    <property type="match status" value="1"/>
</dbReference>
<feature type="region of interest" description="Disordered" evidence="1">
    <location>
        <begin position="284"/>
        <end position="338"/>
    </location>
</feature>
<dbReference type="InterPro" id="IPR036465">
    <property type="entry name" value="vWFA_dom_sf"/>
</dbReference>
<proteinExistence type="predicted"/>
<dbReference type="Proteomes" id="UP000525923">
    <property type="component" value="Unassembled WGS sequence"/>
</dbReference>
<comment type="caution">
    <text evidence="3">The sequence shown here is derived from an EMBL/GenBank/DDBJ whole genome shotgun (WGS) entry which is preliminary data.</text>
</comment>
<feature type="compositionally biased region" description="Basic and acidic residues" evidence="1">
    <location>
        <begin position="290"/>
        <end position="322"/>
    </location>
</feature>
<evidence type="ECO:0000256" key="1">
    <source>
        <dbReference type="SAM" id="MobiDB-lite"/>
    </source>
</evidence>
<evidence type="ECO:0000313" key="3">
    <source>
        <dbReference type="EMBL" id="MBB5178596.1"/>
    </source>
</evidence>
<name>A0A7W8CNC4_9BACL</name>
<feature type="domain" description="VWFA" evidence="2">
    <location>
        <begin position="423"/>
        <end position="606"/>
    </location>
</feature>
<dbReference type="SMART" id="SM00327">
    <property type="entry name" value="VWA"/>
    <property type="match status" value="1"/>
</dbReference>
<dbReference type="AlphaFoldDB" id="A0A7W8CNC4"/>
<keyword evidence="4" id="KW-1185">Reference proteome</keyword>
<gene>
    <name evidence="3" type="ORF">HNQ44_000018</name>
</gene>
<reference evidence="3 4" key="1">
    <citation type="submission" date="2020-08" db="EMBL/GenBank/DDBJ databases">
        <title>Genomic Encyclopedia of Type Strains, Phase IV (KMG-IV): sequencing the most valuable type-strain genomes for metagenomic binning, comparative biology and taxonomic classification.</title>
        <authorList>
            <person name="Goeker M."/>
        </authorList>
    </citation>
    <scope>NUCLEOTIDE SEQUENCE [LARGE SCALE GENOMIC DNA]</scope>
    <source>
        <strain evidence="3 4">DSM 15895</strain>
    </source>
</reference>
<evidence type="ECO:0000313" key="4">
    <source>
        <dbReference type="Proteomes" id="UP000525923"/>
    </source>
</evidence>
<dbReference type="Gene3D" id="3.40.50.410">
    <property type="entry name" value="von Willebrand factor, type A domain"/>
    <property type="match status" value="1"/>
</dbReference>
<protein>
    <submittedName>
        <fullName evidence="3">Nitric oxide reductase activation protein</fullName>
    </submittedName>
</protein>
<organism evidence="3 4">
    <name type="scientific">Planococcus koreensis</name>
    <dbReference type="NCBI Taxonomy" id="112331"/>
    <lineage>
        <taxon>Bacteria</taxon>
        <taxon>Bacillati</taxon>
        <taxon>Bacillota</taxon>
        <taxon>Bacilli</taxon>
        <taxon>Bacillales</taxon>
        <taxon>Caryophanaceae</taxon>
        <taxon>Planococcus</taxon>
    </lineage>
</organism>
<dbReference type="PANTHER" id="PTHR41248">
    <property type="entry name" value="NORD PROTEIN"/>
    <property type="match status" value="1"/>
</dbReference>
<dbReference type="CDD" id="cd01454">
    <property type="entry name" value="vWA_norD_type"/>
    <property type="match status" value="1"/>
</dbReference>
<dbReference type="EMBL" id="JACHHE010000001">
    <property type="protein sequence ID" value="MBB5178596.1"/>
    <property type="molecule type" value="Genomic_DNA"/>
</dbReference>
<dbReference type="InterPro" id="IPR002035">
    <property type="entry name" value="VWF_A"/>
</dbReference>
<sequence>MKRMASVNRFIQFNNETIDTKLLHGMEMLAGALADAPYLKVTTRKLVEFRPSESTLSISVFWRHRAPHIERLGYKSDIYLMAAGFWRDFDVPAWRTFISSNSPLPELKQQLLLCAEEFRLSEKIKKARPGTAEAFKVREETYAGYHKDRYKGNRQKGFAVDAFLNAAYLRLRSIDVVDTEEWEPLFFMWSRMFDAQSTADSAEVVGAMMDRLEYLFEADLVHGYYTFGEAVEKNQPFRYHEGIEPEQSDDEEKIDTIEEWFQSWHRESEASESAAMEFELEQGGSGYAEGGREEYGSGEVEHTAKGDSRGEHKEDNETDDRQMASSSKKAGTKFGNANNRVAYTESRIRIAAGQRGQIEEWRRKQAPYVKSLLRELKKRMMQKQQSLRTNLNAGRLSKDLLPLVIEDRPKPFYRKSAPSKELDAVFCLLIDGSASMIDKLDETKQAVLLFHDVLRGLGVPHEIVLFYEDAYEASDDRQPNYFEWMHKMEDGTLDHADAIASMEAHEDNRDGFAIRWMSDRLRSRQEKHRFLLVFSDGEPSAYNYAENGVVDTADAVAEAKKQNIEVLHLFLSNGTISDEQAAFYRMMYGNKSVSADSLEHFVDQTLRLLKRTLHLIIQSV</sequence>
<feature type="compositionally biased region" description="Polar residues" evidence="1">
    <location>
        <begin position="323"/>
        <end position="338"/>
    </location>
</feature>